<dbReference type="SUPFAM" id="SSF53335">
    <property type="entry name" value="S-adenosyl-L-methionine-dependent methyltransferases"/>
    <property type="match status" value="1"/>
</dbReference>
<reference evidence="2 3" key="1">
    <citation type="submission" date="2021-10" db="EMBL/GenBank/DDBJ databases">
        <title>Anaerobic single-cell dispensing facilitates the cultivation of human gut bacteria.</title>
        <authorList>
            <person name="Afrizal A."/>
        </authorList>
    </citation>
    <scope>NUCLEOTIDE SEQUENCE [LARGE SCALE GENOMIC DNA]</scope>
    <source>
        <strain evidence="2 3">CLA-AA-H224</strain>
    </source>
</reference>
<keyword evidence="3" id="KW-1185">Reference proteome</keyword>
<dbReference type="GO" id="GO:0032259">
    <property type="term" value="P:methylation"/>
    <property type="evidence" value="ECO:0007669"/>
    <property type="project" value="UniProtKB-KW"/>
</dbReference>
<dbReference type="AlphaFoldDB" id="A0AAE3E6T3"/>
<keyword evidence="2" id="KW-0808">Transferase</keyword>
<dbReference type="InterPro" id="IPR011639">
    <property type="entry name" value="MethylTrfase_TaqI-like_dom"/>
</dbReference>
<dbReference type="Proteomes" id="UP001198200">
    <property type="component" value="Unassembled WGS sequence"/>
</dbReference>
<comment type="caution">
    <text evidence="2">The sequence shown here is derived from an EMBL/GenBank/DDBJ whole genome shotgun (WGS) entry which is preliminary data.</text>
</comment>
<organism evidence="2 3">
    <name type="scientific">Anthropogastromicrobium aceti</name>
    <dbReference type="NCBI Taxonomy" id="2981768"/>
    <lineage>
        <taxon>Bacteria</taxon>
        <taxon>Bacillati</taxon>
        <taxon>Bacillota</taxon>
        <taxon>Clostridia</taxon>
        <taxon>Lachnospirales</taxon>
        <taxon>Lachnospiraceae</taxon>
        <taxon>Anthropogastromicrobium</taxon>
    </lineage>
</organism>
<gene>
    <name evidence="2" type="ORF">LKD48_15485</name>
</gene>
<dbReference type="GO" id="GO:0006304">
    <property type="term" value="P:DNA modification"/>
    <property type="evidence" value="ECO:0007669"/>
    <property type="project" value="InterPro"/>
</dbReference>
<name>A0AAE3E6T3_9FIRM</name>
<proteinExistence type="predicted"/>
<dbReference type="GO" id="GO:0003676">
    <property type="term" value="F:nucleic acid binding"/>
    <property type="evidence" value="ECO:0007669"/>
    <property type="project" value="InterPro"/>
</dbReference>
<accession>A0AAE3E6T3</accession>
<feature type="domain" description="Type II methyltransferase M.TaqI-like" evidence="1">
    <location>
        <begin position="1"/>
        <end position="84"/>
    </location>
</feature>
<protein>
    <submittedName>
        <fullName evidence="2">Eco57I restriction-modification methylase domain-containing protein</fullName>
    </submittedName>
</protein>
<dbReference type="Pfam" id="PF07669">
    <property type="entry name" value="Eco57I"/>
    <property type="match status" value="1"/>
</dbReference>
<dbReference type="InterPro" id="IPR002052">
    <property type="entry name" value="DNA_methylase_N6_adenine_CS"/>
</dbReference>
<dbReference type="GO" id="GO:0009007">
    <property type="term" value="F:site-specific DNA-methyltransferase (adenine-specific) activity"/>
    <property type="evidence" value="ECO:0007669"/>
    <property type="project" value="UniProtKB-EC"/>
</dbReference>
<dbReference type="EMBL" id="JAJEQN010000062">
    <property type="protein sequence ID" value="MCC2223004.1"/>
    <property type="molecule type" value="Genomic_DNA"/>
</dbReference>
<dbReference type="Gene3D" id="3.40.50.150">
    <property type="entry name" value="Vaccinia Virus protein VP39"/>
    <property type="match status" value="1"/>
</dbReference>
<dbReference type="PROSITE" id="PS00092">
    <property type="entry name" value="N6_MTASE"/>
    <property type="match status" value="1"/>
</dbReference>
<sequence>MKFDFVIGNPPYQDNTIGENDTYAPPVYNRFMDAAFEVADKVELIHPARFLFNAGSTPKAWNKKMLQDEHFKIIQYEEDCSKVFSNTDIKGGIAVSYRDKNKDFGAIDIFTPYPMMNTILHKVRKTKGFEAMTDIIVSSYSYHFTEQVYTDYPDAKGSLSKGHDYDFKSNVFSKMPQPFYEEKPDDGHVYLKILGRENNQRTYRYIRKEYVDNVCNLFSYKVFMSGATGSGAFGETIAPPIVEEPGTGATETFLSIGTLNTLDEANAVVSYIKTKFARAMFGVLKRTQANTPDKWSYVPLQDFTSSSDIDWSQSITNIDKQLYKKYNLSDEEINFIETNVKEME</sequence>
<dbReference type="RefSeq" id="WP_308732526.1">
    <property type="nucleotide sequence ID" value="NZ_JAJEQN010000062.1"/>
</dbReference>
<evidence type="ECO:0000259" key="1">
    <source>
        <dbReference type="Pfam" id="PF07669"/>
    </source>
</evidence>
<evidence type="ECO:0000313" key="2">
    <source>
        <dbReference type="EMBL" id="MCC2223004.1"/>
    </source>
</evidence>
<keyword evidence="2" id="KW-0489">Methyltransferase</keyword>
<evidence type="ECO:0000313" key="3">
    <source>
        <dbReference type="Proteomes" id="UP001198200"/>
    </source>
</evidence>
<dbReference type="InterPro" id="IPR029063">
    <property type="entry name" value="SAM-dependent_MTases_sf"/>
</dbReference>